<sequence>MFPRARLWLALLSLFCLEVLAGGLPGGLERVHLWEAYDLAWDWKGKDQTYLFPNFQEHKKIGKILRYPAADPSGRLTFQEFMLNMDSKPCTVQPPGEGRDTMTVAKELDAAGFNKDINGKGFNRGLESKAVKEGKSYYFVLHEMVASMVEDMSKDEDFLKKTGVTERIERMKKIPEMIVSIRKSDFGSWLKADLTRATDATKTDAKGKEIPNPGFGLKDSEVIMFDPAPKNEFDGKSYDKVNVDETVKKMRKNPDYDKNKRSDFRKYANKYGDVNWGPKDATLKFTDVAVTHFQTLSMWERIQVRFSKCLA</sequence>
<protein>
    <submittedName>
        <fullName evidence="2">Uncharacterized protein</fullName>
    </submittedName>
</protein>
<comment type="caution">
    <text evidence="2">The sequence shown here is derived from an EMBL/GenBank/DDBJ whole genome shotgun (WGS) entry which is preliminary data.</text>
</comment>
<feature type="chain" id="PRO_5007896314" evidence="1">
    <location>
        <begin position="22"/>
        <end position="311"/>
    </location>
</feature>
<evidence type="ECO:0000313" key="2">
    <source>
        <dbReference type="EMBL" id="OAA72985.1"/>
    </source>
</evidence>
<keyword evidence="1" id="KW-0732">Signal</keyword>
<accession>A0A168DTF5</accession>
<feature type="signal peptide" evidence="1">
    <location>
        <begin position="1"/>
        <end position="21"/>
    </location>
</feature>
<proteinExistence type="predicted"/>
<keyword evidence="3" id="KW-1185">Reference proteome</keyword>
<dbReference type="EMBL" id="AZHF01000007">
    <property type="protein sequence ID" value="OAA72985.1"/>
    <property type="molecule type" value="Genomic_DNA"/>
</dbReference>
<evidence type="ECO:0000313" key="3">
    <source>
        <dbReference type="Proteomes" id="UP000076881"/>
    </source>
</evidence>
<name>A0A168DTF5_CORDF</name>
<reference evidence="2 3" key="1">
    <citation type="journal article" date="2016" name="Genome Biol. Evol.">
        <title>Divergent and convergent evolution of fungal pathogenicity.</title>
        <authorList>
            <person name="Shang Y."/>
            <person name="Xiao G."/>
            <person name="Zheng P."/>
            <person name="Cen K."/>
            <person name="Zhan S."/>
            <person name="Wang C."/>
        </authorList>
    </citation>
    <scope>NUCLEOTIDE SEQUENCE [LARGE SCALE GENOMIC DNA]</scope>
    <source>
        <strain evidence="2 3">RCEF 1005</strain>
    </source>
</reference>
<dbReference type="Proteomes" id="UP000076881">
    <property type="component" value="Unassembled WGS sequence"/>
</dbReference>
<dbReference type="OrthoDB" id="5142800at2759"/>
<gene>
    <name evidence="2" type="ORF">LEL_08769</name>
</gene>
<evidence type="ECO:0000256" key="1">
    <source>
        <dbReference type="SAM" id="SignalP"/>
    </source>
</evidence>
<organism evidence="2 3">
    <name type="scientific">Akanthomyces lecanii RCEF 1005</name>
    <dbReference type="NCBI Taxonomy" id="1081108"/>
    <lineage>
        <taxon>Eukaryota</taxon>
        <taxon>Fungi</taxon>
        <taxon>Dikarya</taxon>
        <taxon>Ascomycota</taxon>
        <taxon>Pezizomycotina</taxon>
        <taxon>Sordariomycetes</taxon>
        <taxon>Hypocreomycetidae</taxon>
        <taxon>Hypocreales</taxon>
        <taxon>Cordycipitaceae</taxon>
        <taxon>Akanthomyces</taxon>
        <taxon>Cordyceps confragosa</taxon>
    </lineage>
</organism>
<dbReference type="AlphaFoldDB" id="A0A168DTF5"/>